<evidence type="ECO:0000313" key="2">
    <source>
        <dbReference type="EMBL" id="KAK8235318.1"/>
    </source>
</evidence>
<feature type="region of interest" description="Disordered" evidence="1">
    <location>
        <begin position="235"/>
        <end position="287"/>
    </location>
</feature>
<feature type="region of interest" description="Disordered" evidence="1">
    <location>
        <begin position="499"/>
        <end position="541"/>
    </location>
</feature>
<feature type="region of interest" description="Disordered" evidence="1">
    <location>
        <begin position="188"/>
        <end position="223"/>
    </location>
</feature>
<feature type="compositionally biased region" description="Basic residues" evidence="1">
    <location>
        <begin position="1"/>
        <end position="16"/>
    </location>
</feature>
<evidence type="ECO:0000313" key="3">
    <source>
        <dbReference type="Proteomes" id="UP001492380"/>
    </source>
</evidence>
<proteinExistence type="predicted"/>
<organism evidence="2 3">
    <name type="scientific">Phyllosticta capitalensis</name>
    <dbReference type="NCBI Taxonomy" id="121624"/>
    <lineage>
        <taxon>Eukaryota</taxon>
        <taxon>Fungi</taxon>
        <taxon>Dikarya</taxon>
        <taxon>Ascomycota</taxon>
        <taxon>Pezizomycotina</taxon>
        <taxon>Dothideomycetes</taxon>
        <taxon>Dothideomycetes incertae sedis</taxon>
        <taxon>Botryosphaeriales</taxon>
        <taxon>Phyllostictaceae</taxon>
        <taxon>Phyllosticta</taxon>
    </lineage>
</organism>
<keyword evidence="3" id="KW-1185">Reference proteome</keyword>
<feature type="region of interest" description="Disordered" evidence="1">
    <location>
        <begin position="1"/>
        <end position="42"/>
    </location>
</feature>
<feature type="region of interest" description="Disordered" evidence="1">
    <location>
        <begin position="562"/>
        <end position="599"/>
    </location>
</feature>
<feature type="region of interest" description="Disordered" evidence="1">
    <location>
        <begin position="445"/>
        <end position="466"/>
    </location>
</feature>
<feature type="region of interest" description="Disordered" evidence="1">
    <location>
        <begin position="61"/>
        <end position="126"/>
    </location>
</feature>
<protein>
    <submittedName>
        <fullName evidence="2">Uncharacterized protein</fullName>
    </submittedName>
</protein>
<feature type="compositionally biased region" description="Low complexity" evidence="1">
    <location>
        <begin position="242"/>
        <end position="258"/>
    </location>
</feature>
<evidence type="ECO:0000256" key="1">
    <source>
        <dbReference type="SAM" id="MobiDB-lite"/>
    </source>
</evidence>
<accession>A0ABR1YPE1</accession>
<gene>
    <name evidence="2" type="ORF">HDK90DRAFT_484423</name>
</gene>
<feature type="compositionally biased region" description="Polar residues" evidence="1">
    <location>
        <begin position="193"/>
        <end position="208"/>
    </location>
</feature>
<dbReference type="EMBL" id="JBBWRZ010000005">
    <property type="protein sequence ID" value="KAK8235318.1"/>
    <property type="molecule type" value="Genomic_DNA"/>
</dbReference>
<name>A0ABR1YPE1_9PEZI</name>
<feature type="compositionally biased region" description="Basic and acidic residues" evidence="1">
    <location>
        <begin position="85"/>
        <end position="96"/>
    </location>
</feature>
<dbReference type="Proteomes" id="UP001492380">
    <property type="component" value="Unassembled WGS sequence"/>
</dbReference>
<comment type="caution">
    <text evidence="2">The sequence shown here is derived from an EMBL/GenBank/DDBJ whole genome shotgun (WGS) entry which is preliminary data.</text>
</comment>
<reference evidence="2 3" key="1">
    <citation type="submission" date="2024-04" db="EMBL/GenBank/DDBJ databases">
        <title>Phyllosticta paracitricarpa is synonymous to the EU quarantine fungus P. citricarpa based on phylogenomic analyses.</title>
        <authorList>
            <consortium name="Lawrence Berkeley National Laboratory"/>
            <person name="Van Ingen-Buijs V.A."/>
            <person name="Van Westerhoven A.C."/>
            <person name="Haridas S."/>
            <person name="Skiadas P."/>
            <person name="Martin F."/>
            <person name="Groenewald J.Z."/>
            <person name="Crous P.W."/>
            <person name="Seidl M.F."/>
        </authorList>
    </citation>
    <scope>NUCLEOTIDE SEQUENCE [LARGE SCALE GENOMIC DNA]</scope>
    <source>
        <strain evidence="2 3">CBS 123374</strain>
    </source>
</reference>
<sequence>MPRPSEKKHRRKHRSNTKPLASFPSRTDQEEPGSRQHHNLLDLSAEPYHFTLDFQVPKDSTENKFSLLDQLEPDESRGSRTNSPSRREDTRSKESKNQIQTEAVHGEAGPIVQEGSHEGQAGSCRRSYEAAQQGLDKVVAQPKGVALASLFGWPAVSLDPDAGDPSGQSYGFTFGPDKNAFASFRTLAVDPQQKPSKALKSNSPKNNFASASARSSSTTVHDHDIFQSSSPIEVKAPSTHSSAPFATTQPAQPTTSTFEMSPLMCAPEPVGESPAPGSSGPNGTPAREVNSIFNGPFGISIFGPYSNYYANQPGYYANSVEHYFMPAEHELALYRTGLSSLEFEGSTTLPPPNATICQAWQNGVGGPSAYDRLPQRPPPIAHASRHTSFFHQDYCDSSECRLFPRDKYGHIQGRCTNMAPRPKATYYGSDNLPGLGAEIAEMNPSAPSLRSVPREHQSQGSGHRCRRLWQTRGLEIDSGNHAGDHEDPANQVPEMLAESPAGNHEDTSAREAPSTPVQTTGDELGHVVGDGEVPTNEPCDNHSANVVGDQELTVDAEIGNDWVQVGDSPEDGVASLSDPVGDDPEDGGVSLSSSWEHEV</sequence>
<feature type="compositionally biased region" description="Polar residues" evidence="1">
    <location>
        <begin position="590"/>
        <end position="599"/>
    </location>
</feature>